<sequence length="176" mass="19441">MASIRERTNADGSVTYQVRWLEGGRGGSWESERFGGDDGTAQAAQFRKLVEAHGTRWPHGWVPGQGFVETPAVPGDVPLVEYATRYIDRLNGVDGRTKDDYRRDVRLHLSLIQHTEPSGLVMPATICNRQRWSAPTSCRPVPAPLADQVRAARSTGDAPVHGTDWQDFSSVWSQVG</sequence>
<keyword evidence="2" id="KW-1185">Reference proteome</keyword>
<gene>
    <name evidence="1" type="ORF">JS756_29575</name>
</gene>
<protein>
    <recommendedName>
        <fullName evidence="3">Integrase SAM-like N-terminal domain-containing protein</fullName>
    </recommendedName>
</protein>
<organism evidence="1 2">
    <name type="scientific">Streptomyces actuosus</name>
    <dbReference type="NCBI Taxonomy" id="1885"/>
    <lineage>
        <taxon>Bacteria</taxon>
        <taxon>Bacillati</taxon>
        <taxon>Actinomycetota</taxon>
        <taxon>Actinomycetes</taxon>
        <taxon>Kitasatosporales</taxon>
        <taxon>Streptomycetaceae</taxon>
        <taxon>Streptomyces</taxon>
    </lineage>
</organism>
<dbReference type="RefSeq" id="WP_205386313.1">
    <property type="nucleotide sequence ID" value="NZ_JAFFZS010000034.1"/>
</dbReference>
<reference evidence="1 2" key="1">
    <citation type="submission" date="2021-02" db="EMBL/GenBank/DDBJ databases">
        <title>Whole genome sequencing of Streptomyces actuosus VRA1.</title>
        <authorList>
            <person name="Sen G."/>
            <person name="Sen A."/>
        </authorList>
    </citation>
    <scope>NUCLEOTIDE SEQUENCE [LARGE SCALE GENOMIC DNA]</scope>
    <source>
        <strain evidence="1 2">VRA1</strain>
    </source>
</reference>
<evidence type="ECO:0000313" key="1">
    <source>
        <dbReference type="EMBL" id="MBN0048187.1"/>
    </source>
</evidence>
<accession>A0ABS2VYH1</accession>
<proteinExistence type="predicted"/>
<dbReference type="Proteomes" id="UP000788262">
    <property type="component" value="Unassembled WGS sequence"/>
</dbReference>
<dbReference type="EMBL" id="JAFFZS010000034">
    <property type="protein sequence ID" value="MBN0048187.1"/>
    <property type="molecule type" value="Genomic_DNA"/>
</dbReference>
<name>A0ABS2VYH1_STRAS</name>
<evidence type="ECO:0000313" key="2">
    <source>
        <dbReference type="Proteomes" id="UP000788262"/>
    </source>
</evidence>
<comment type="caution">
    <text evidence="1">The sequence shown here is derived from an EMBL/GenBank/DDBJ whole genome shotgun (WGS) entry which is preliminary data.</text>
</comment>
<evidence type="ECO:0008006" key="3">
    <source>
        <dbReference type="Google" id="ProtNLM"/>
    </source>
</evidence>